<keyword evidence="2" id="KW-1185">Reference proteome</keyword>
<dbReference type="RefSeq" id="WP_230553527.1">
    <property type="nucleotide sequence ID" value="NZ_JAJISD010000013.1"/>
</dbReference>
<evidence type="ECO:0008006" key="3">
    <source>
        <dbReference type="Google" id="ProtNLM"/>
    </source>
</evidence>
<evidence type="ECO:0000313" key="1">
    <source>
        <dbReference type="EMBL" id="MCC8432105.1"/>
    </source>
</evidence>
<sequence length="94" mass="9812">MMRDILKPISAALVLAGCSAPEPSAIAEADCERDRVVALRALDEADRAAGRIKSERAGIAMAQARAILVRRLAAADYACAVPLGIVRRPVGSGD</sequence>
<name>A0ABS8L1A8_9HYPH</name>
<gene>
    <name evidence="1" type="ORF">LJ725_24280</name>
</gene>
<protein>
    <recommendedName>
        <fullName evidence="3">Lipoprotein</fullName>
    </recommendedName>
</protein>
<dbReference type="PROSITE" id="PS51257">
    <property type="entry name" value="PROKAR_LIPOPROTEIN"/>
    <property type="match status" value="1"/>
</dbReference>
<dbReference type="Proteomes" id="UP001198862">
    <property type="component" value="Unassembled WGS sequence"/>
</dbReference>
<dbReference type="EMBL" id="JAJISD010000013">
    <property type="protein sequence ID" value="MCC8432105.1"/>
    <property type="molecule type" value="Genomic_DNA"/>
</dbReference>
<accession>A0ABS8L1A8</accession>
<evidence type="ECO:0000313" key="2">
    <source>
        <dbReference type="Proteomes" id="UP001198862"/>
    </source>
</evidence>
<comment type="caution">
    <text evidence="1">The sequence shown here is derived from an EMBL/GenBank/DDBJ whole genome shotgun (WGS) entry which is preliminary data.</text>
</comment>
<proteinExistence type="predicted"/>
<reference evidence="1 2" key="1">
    <citation type="submission" date="2021-11" db="EMBL/GenBank/DDBJ databases">
        <authorList>
            <person name="Lee D.-H."/>
            <person name="Kim S.-B."/>
        </authorList>
    </citation>
    <scope>NUCLEOTIDE SEQUENCE [LARGE SCALE GENOMIC DNA]</scope>
    <source>
        <strain evidence="1 2">KCTC 52223</strain>
    </source>
</reference>
<organism evidence="1 2">
    <name type="scientific">Reyranella aquatilis</name>
    <dbReference type="NCBI Taxonomy" id="2035356"/>
    <lineage>
        <taxon>Bacteria</taxon>
        <taxon>Pseudomonadati</taxon>
        <taxon>Pseudomonadota</taxon>
        <taxon>Alphaproteobacteria</taxon>
        <taxon>Hyphomicrobiales</taxon>
        <taxon>Reyranellaceae</taxon>
        <taxon>Reyranella</taxon>
    </lineage>
</organism>